<organism evidence="1 2">
    <name type="scientific">Hymenobacter crusticola</name>
    <dbReference type="NCBI Taxonomy" id="1770526"/>
    <lineage>
        <taxon>Bacteria</taxon>
        <taxon>Pseudomonadati</taxon>
        <taxon>Bacteroidota</taxon>
        <taxon>Cytophagia</taxon>
        <taxon>Cytophagales</taxon>
        <taxon>Hymenobacteraceae</taxon>
        <taxon>Hymenobacter</taxon>
    </lineage>
</organism>
<dbReference type="AlphaFoldDB" id="A0A243WKW8"/>
<gene>
    <name evidence="1" type="ORF">BXP70_02910</name>
</gene>
<sequence length="182" mass="20177">MRKTLLLAGFATSLLFLGCGKEEAKPQDQLTARFVLLNEKRQETTVFAAGDNVIFSFQLRNKSGQDVGLKNPIFNTEHFCEVYQREKNDNAGISLGVPYQGVFCTYQGANLLLANSTLTQEISWAEDKAIPTVGFFCGRSPQQLLPVGKYRTAFTTAIDIVQNNKVVGQVPAKTYAVDFEVR</sequence>
<evidence type="ECO:0000313" key="2">
    <source>
        <dbReference type="Proteomes" id="UP000194873"/>
    </source>
</evidence>
<dbReference type="EMBL" id="MTSE01000001">
    <property type="protein sequence ID" value="OUJ76229.1"/>
    <property type="molecule type" value="Genomic_DNA"/>
</dbReference>
<accession>A0A243WKW8</accession>
<name>A0A243WKW8_9BACT</name>
<comment type="caution">
    <text evidence="1">The sequence shown here is derived from an EMBL/GenBank/DDBJ whole genome shotgun (WGS) entry which is preliminary data.</text>
</comment>
<reference evidence="1 2" key="1">
    <citation type="submission" date="2017-01" db="EMBL/GenBank/DDBJ databases">
        <title>A new Hymenobacter.</title>
        <authorList>
            <person name="Liang Y."/>
            <person name="Feng F."/>
        </authorList>
    </citation>
    <scope>NUCLEOTIDE SEQUENCE [LARGE SCALE GENOMIC DNA]</scope>
    <source>
        <strain evidence="1">MIMBbqt21</strain>
    </source>
</reference>
<keyword evidence="2" id="KW-1185">Reference proteome</keyword>
<dbReference type="PROSITE" id="PS51257">
    <property type="entry name" value="PROKAR_LIPOPROTEIN"/>
    <property type="match status" value="1"/>
</dbReference>
<evidence type="ECO:0008006" key="3">
    <source>
        <dbReference type="Google" id="ProtNLM"/>
    </source>
</evidence>
<dbReference type="RefSeq" id="WP_086592487.1">
    <property type="nucleotide sequence ID" value="NZ_MTSE01000001.1"/>
</dbReference>
<dbReference type="OrthoDB" id="885413at2"/>
<proteinExistence type="predicted"/>
<evidence type="ECO:0000313" key="1">
    <source>
        <dbReference type="EMBL" id="OUJ76229.1"/>
    </source>
</evidence>
<protein>
    <recommendedName>
        <fullName evidence="3">Lipoprotein</fullName>
    </recommendedName>
</protein>
<dbReference type="Proteomes" id="UP000194873">
    <property type="component" value="Unassembled WGS sequence"/>
</dbReference>